<dbReference type="Proteomes" id="UP000237819">
    <property type="component" value="Unassembled WGS sequence"/>
</dbReference>
<dbReference type="EMBL" id="PUHZ01000016">
    <property type="protein sequence ID" value="PQO45043.1"/>
    <property type="molecule type" value="Genomic_DNA"/>
</dbReference>
<keyword evidence="1" id="KW-0732">Signal</keyword>
<protein>
    <recommendedName>
        <fullName evidence="4">Carboxypeptidase regulatory-like domain-containing protein</fullName>
    </recommendedName>
</protein>
<evidence type="ECO:0000313" key="3">
    <source>
        <dbReference type="Proteomes" id="UP000237819"/>
    </source>
</evidence>
<sequence>MAFTLTRVFGLGLVCLSLLLVSGCAEGPAPGEALVRGVITFQGKPLEGGVGSMNFVSEQAVDVARVEEGGIYSVTLPPGEYQISIRYKDGVDIRDEQGKMVRATDLIPKQFGDIKTSKLTLVAAEGVNEVNFDLP</sequence>
<dbReference type="AlphaFoldDB" id="A0A2S8GKS1"/>
<dbReference type="PROSITE" id="PS51257">
    <property type="entry name" value="PROKAR_LIPOPROTEIN"/>
    <property type="match status" value="1"/>
</dbReference>
<evidence type="ECO:0000256" key="1">
    <source>
        <dbReference type="SAM" id="SignalP"/>
    </source>
</evidence>
<name>A0A2S8GKS1_9BACT</name>
<feature type="chain" id="PRO_5015655271" description="Carboxypeptidase regulatory-like domain-containing protein" evidence="1">
    <location>
        <begin position="26"/>
        <end position="135"/>
    </location>
</feature>
<comment type="caution">
    <text evidence="2">The sequence shown here is derived from an EMBL/GenBank/DDBJ whole genome shotgun (WGS) entry which is preliminary data.</text>
</comment>
<dbReference type="OrthoDB" id="291487at2"/>
<reference evidence="2 3" key="1">
    <citation type="submission" date="2018-02" db="EMBL/GenBank/DDBJ databases">
        <title>Comparative genomes isolates from brazilian mangrove.</title>
        <authorList>
            <person name="Araujo J.E."/>
            <person name="Taketani R.G."/>
            <person name="Silva M.C.P."/>
            <person name="Loureco M.V."/>
            <person name="Andreote F.D."/>
        </authorList>
    </citation>
    <scope>NUCLEOTIDE SEQUENCE [LARGE SCALE GENOMIC DNA]</scope>
    <source>
        <strain evidence="2 3">Nap-Phe MGV</strain>
    </source>
</reference>
<accession>A0A2S8GKS1</accession>
<evidence type="ECO:0008006" key="4">
    <source>
        <dbReference type="Google" id="ProtNLM"/>
    </source>
</evidence>
<proteinExistence type="predicted"/>
<dbReference type="RefSeq" id="WP_105336443.1">
    <property type="nucleotide sequence ID" value="NZ_PUHZ01000016.1"/>
</dbReference>
<evidence type="ECO:0000313" key="2">
    <source>
        <dbReference type="EMBL" id="PQO45043.1"/>
    </source>
</evidence>
<gene>
    <name evidence="2" type="ORF">C5Y93_16040</name>
</gene>
<feature type="signal peptide" evidence="1">
    <location>
        <begin position="1"/>
        <end position="25"/>
    </location>
</feature>
<organism evidence="2 3">
    <name type="scientific">Blastopirellula marina</name>
    <dbReference type="NCBI Taxonomy" id="124"/>
    <lineage>
        <taxon>Bacteria</taxon>
        <taxon>Pseudomonadati</taxon>
        <taxon>Planctomycetota</taxon>
        <taxon>Planctomycetia</taxon>
        <taxon>Pirellulales</taxon>
        <taxon>Pirellulaceae</taxon>
        <taxon>Blastopirellula</taxon>
    </lineage>
</organism>